<keyword evidence="3" id="KW-0132">Cell division</keyword>
<dbReference type="GO" id="GO:0005737">
    <property type="term" value="C:cytoplasm"/>
    <property type="evidence" value="ECO:0007669"/>
    <property type="project" value="UniProtKB-SubCell"/>
</dbReference>
<keyword evidence="1 3" id="KW-0159">Chromosome partition</keyword>
<dbReference type="RefSeq" id="WP_212905217.1">
    <property type="nucleotide sequence ID" value="NZ_BOPZ01000042.1"/>
</dbReference>
<comment type="subcellular location">
    <subcellularLocation>
        <location evidence="3">Cytoplasm</location>
    </subcellularLocation>
    <text evidence="3">Associated with two foci at the outer edges of the nucleoid region in young cells, and at four foci within both cell halves in older cells.</text>
</comment>
<organism evidence="4 5">
    <name type="scientific">Clostridium polyendosporum</name>
    <dbReference type="NCBI Taxonomy" id="69208"/>
    <lineage>
        <taxon>Bacteria</taxon>
        <taxon>Bacillati</taxon>
        <taxon>Bacillota</taxon>
        <taxon>Clostridia</taxon>
        <taxon>Eubacteriales</taxon>
        <taxon>Clostridiaceae</taxon>
        <taxon>Clostridium</taxon>
    </lineage>
</organism>
<keyword evidence="5" id="KW-1185">Reference proteome</keyword>
<evidence type="ECO:0000256" key="3">
    <source>
        <dbReference type="HAMAP-Rule" id="MF_01805"/>
    </source>
</evidence>
<dbReference type="NCBIfam" id="NF000994">
    <property type="entry name" value="PRK00104.1-3"/>
    <property type="match status" value="1"/>
</dbReference>
<evidence type="ECO:0000313" key="4">
    <source>
        <dbReference type="EMBL" id="GIM30548.1"/>
    </source>
</evidence>
<comment type="subunit">
    <text evidence="3">Component of a cohesin-like complex composed of ScpA, ScpB and the Smc homodimer, in which ScpA and ScpB bind to the head domain of Smc. The presence of the three proteins is required for the association of the complex with DNA.</text>
</comment>
<sequence length="251" mass="29514">MIFPNIKVGDFEGPFDLLLHLIKQSKMDIHDIKIYEITNQYLEYLNKMKELDLEVTSEFIVIAATLLEIKSKTLLPKAIDEKQEEEGDPRKNLVEKLIIYRKIKQAAELLKTKSLYTGAVFTKKPEIIEDVPKDKNNNNDDILKNITMLDLYNLYNKLIELYRSKQNTENIIEKRISIDRYKIEDKMEFIKEKISTKEYIEFSSLLFDCECKLEAVVTFLAVLELIKQMSIKVTQKESFSDIIIERMIESE</sequence>
<accession>A0A919S4P7</accession>
<dbReference type="HAMAP" id="MF_01805">
    <property type="entry name" value="ScpA"/>
    <property type="match status" value="1"/>
</dbReference>
<evidence type="ECO:0000256" key="1">
    <source>
        <dbReference type="ARBA" id="ARBA00022829"/>
    </source>
</evidence>
<dbReference type="InterPro" id="IPR003768">
    <property type="entry name" value="ScpA"/>
</dbReference>
<keyword evidence="3" id="KW-0131">Cell cycle</keyword>
<reference evidence="4" key="1">
    <citation type="submission" date="2021-03" db="EMBL/GenBank/DDBJ databases">
        <title>Taxonomic study of Clostridium polyendosporum from meadow-gley soil under rice.</title>
        <authorList>
            <person name="Kobayashi H."/>
            <person name="Tanizawa Y."/>
            <person name="Yagura M."/>
        </authorList>
    </citation>
    <scope>NUCLEOTIDE SEQUENCE</scope>
    <source>
        <strain evidence="4">JCM 30710</strain>
    </source>
</reference>
<dbReference type="PANTHER" id="PTHR33969">
    <property type="entry name" value="SEGREGATION AND CONDENSATION PROTEIN A"/>
    <property type="match status" value="1"/>
</dbReference>
<comment type="similarity">
    <text evidence="3">Belongs to the ScpA family.</text>
</comment>
<dbReference type="EMBL" id="BOPZ01000042">
    <property type="protein sequence ID" value="GIM30548.1"/>
    <property type="molecule type" value="Genomic_DNA"/>
</dbReference>
<keyword evidence="3" id="KW-0963">Cytoplasm</keyword>
<dbReference type="GO" id="GO:0006260">
    <property type="term" value="P:DNA replication"/>
    <property type="evidence" value="ECO:0007669"/>
    <property type="project" value="UniProtKB-UniRule"/>
</dbReference>
<dbReference type="Pfam" id="PF02616">
    <property type="entry name" value="SMC_ScpA"/>
    <property type="match status" value="1"/>
</dbReference>
<dbReference type="Proteomes" id="UP000679179">
    <property type="component" value="Unassembled WGS sequence"/>
</dbReference>
<gene>
    <name evidence="3 4" type="primary">scpA</name>
    <name evidence="4" type="ORF">CPJCM30710_32140</name>
</gene>
<dbReference type="Gene3D" id="1.10.10.580">
    <property type="entry name" value="Structural maintenance of chromosome 1. Chain E"/>
    <property type="match status" value="1"/>
</dbReference>
<protein>
    <recommendedName>
        <fullName evidence="2 3">Segregation and condensation protein A</fullName>
    </recommendedName>
</protein>
<evidence type="ECO:0000313" key="5">
    <source>
        <dbReference type="Proteomes" id="UP000679179"/>
    </source>
</evidence>
<dbReference type="GO" id="GO:0007059">
    <property type="term" value="P:chromosome segregation"/>
    <property type="evidence" value="ECO:0007669"/>
    <property type="project" value="UniProtKB-UniRule"/>
</dbReference>
<dbReference type="AlphaFoldDB" id="A0A919S4P7"/>
<name>A0A919S4P7_9CLOT</name>
<dbReference type="InterPro" id="IPR023093">
    <property type="entry name" value="ScpA-like_C"/>
</dbReference>
<comment type="caution">
    <text evidence="4">The sequence shown here is derived from an EMBL/GenBank/DDBJ whole genome shotgun (WGS) entry which is preliminary data.</text>
</comment>
<comment type="function">
    <text evidence="3">Participates in chromosomal partition during cell division. May act via the formation of a condensin-like complex containing Smc and ScpB that pull DNA away from mid-cell into both cell halves.</text>
</comment>
<dbReference type="Gene3D" id="6.10.250.2410">
    <property type="match status" value="1"/>
</dbReference>
<proteinExistence type="inferred from homology"/>
<evidence type="ECO:0000256" key="2">
    <source>
        <dbReference type="ARBA" id="ARBA00044777"/>
    </source>
</evidence>
<dbReference type="PANTHER" id="PTHR33969:SF2">
    <property type="entry name" value="SEGREGATION AND CONDENSATION PROTEIN A"/>
    <property type="match status" value="1"/>
</dbReference>
<dbReference type="GO" id="GO:0051301">
    <property type="term" value="P:cell division"/>
    <property type="evidence" value="ECO:0007669"/>
    <property type="project" value="UniProtKB-KW"/>
</dbReference>